<keyword evidence="5" id="KW-0012">Acyltransferase</keyword>
<feature type="domain" description="Gcp-like" evidence="7">
    <location>
        <begin position="44"/>
        <end position="302"/>
    </location>
</feature>
<name>A0A6L5GRP7_9FIRM</name>
<dbReference type="InterPro" id="IPR017860">
    <property type="entry name" value="Peptidase_M22_CS"/>
</dbReference>
<dbReference type="InterPro" id="IPR017861">
    <property type="entry name" value="KAE1/TsaD"/>
</dbReference>
<protein>
    <recommendedName>
        <fullName evidence="1">N(6)-L-threonylcarbamoyladenine synthase</fullName>
        <ecNumber evidence="1">2.3.1.234</ecNumber>
    </recommendedName>
</protein>
<keyword evidence="9" id="KW-1185">Reference proteome</keyword>
<evidence type="ECO:0000313" key="8">
    <source>
        <dbReference type="EMBL" id="MQM72884.1"/>
    </source>
</evidence>
<dbReference type="InterPro" id="IPR043129">
    <property type="entry name" value="ATPase_NBD"/>
</dbReference>
<dbReference type="GO" id="GO:0070525">
    <property type="term" value="P:tRNA threonylcarbamoyladenosine metabolic process"/>
    <property type="evidence" value="ECO:0007669"/>
    <property type="project" value="UniProtKB-ARBA"/>
</dbReference>
<evidence type="ECO:0000313" key="9">
    <source>
        <dbReference type="Proteomes" id="UP000473648"/>
    </source>
</evidence>
<dbReference type="EC" id="2.3.1.234" evidence="1"/>
<dbReference type="PROSITE" id="PS01016">
    <property type="entry name" value="GLYCOPROTEASE"/>
    <property type="match status" value="1"/>
</dbReference>
<proteinExistence type="predicted"/>
<dbReference type="Pfam" id="PF00814">
    <property type="entry name" value="TsaD"/>
    <property type="match status" value="1"/>
</dbReference>
<dbReference type="InterPro" id="IPR000905">
    <property type="entry name" value="Gcp-like_dom"/>
</dbReference>
<dbReference type="PANTHER" id="PTHR11735:SF11">
    <property type="entry name" value="TRNA THREONYLCARBAMOYLADENOSINE BIOSYNTHESIS PROTEIN TSAB"/>
    <property type="match status" value="1"/>
</dbReference>
<evidence type="ECO:0000256" key="4">
    <source>
        <dbReference type="ARBA" id="ARBA00022723"/>
    </source>
</evidence>
<keyword evidence="2" id="KW-0808">Transferase</keyword>
<dbReference type="GO" id="GO:0006400">
    <property type="term" value="P:tRNA modification"/>
    <property type="evidence" value="ECO:0007669"/>
    <property type="project" value="UniProtKB-ARBA"/>
</dbReference>
<dbReference type="GO" id="GO:0005829">
    <property type="term" value="C:cytosol"/>
    <property type="evidence" value="ECO:0007669"/>
    <property type="project" value="TreeGrafter"/>
</dbReference>
<sequence>MFIGIDTSNYTSSVAVVDTRNGIIADQRKVLPVKKGQRGLRQSEAVFEHIRNIPELTARFASIPEMKNNVRAVGVSVSPRPQEGSYMPVFRVGYAVAKSYADLLQVPLYCFSHQEGHIRAALIENEDACEKLNKPFLAVHLSGGTSEIVVVDPQNHTNRIVGKTLDLNAGQLIDRIGVTMGCSFPAGKELEKLALTSNQHEIKIASRLEGCDFHFSGQENQIHQLIDDGVPFSEIAYALFECIGRTIGRAINVLCEQFEIKVAVFSGGVMANRIVKETIRKRMKRQYRAIFAKPQYATDNGVGCALLTKEMFNQQEKIN</sequence>
<dbReference type="EMBL" id="VOGB01000004">
    <property type="protein sequence ID" value="MQM72884.1"/>
    <property type="molecule type" value="Genomic_DNA"/>
</dbReference>
<keyword evidence="3" id="KW-0819">tRNA processing</keyword>
<dbReference type="PANTHER" id="PTHR11735">
    <property type="entry name" value="TRNA N6-ADENOSINE THREONYLCARBAMOYLTRANSFERASE"/>
    <property type="match status" value="1"/>
</dbReference>
<dbReference type="GO" id="GO:0061711">
    <property type="term" value="F:tRNA N(6)-L-threonylcarbamoyladenine synthase activity"/>
    <property type="evidence" value="ECO:0007669"/>
    <property type="project" value="UniProtKB-EC"/>
</dbReference>
<keyword evidence="4" id="KW-0479">Metal-binding</keyword>
<evidence type="ECO:0000256" key="1">
    <source>
        <dbReference type="ARBA" id="ARBA00012156"/>
    </source>
</evidence>
<accession>A0A6L5GRP7</accession>
<evidence type="ECO:0000259" key="7">
    <source>
        <dbReference type="Pfam" id="PF00814"/>
    </source>
</evidence>
<comment type="catalytic activity">
    <reaction evidence="6">
        <text>L-threonylcarbamoyladenylate + adenosine(37) in tRNA = N(6)-L-threonylcarbamoyladenosine(37) in tRNA + AMP + H(+)</text>
        <dbReference type="Rhea" id="RHEA:37059"/>
        <dbReference type="Rhea" id="RHEA-COMP:10162"/>
        <dbReference type="Rhea" id="RHEA-COMP:10163"/>
        <dbReference type="ChEBI" id="CHEBI:15378"/>
        <dbReference type="ChEBI" id="CHEBI:73682"/>
        <dbReference type="ChEBI" id="CHEBI:74411"/>
        <dbReference type="ChEBI" id="CHEBI:74418"/>
        <dbReference type="ChEBI" id="CHEBI:456215"/>
        <dbReference type="EC" id="2.3.1.234"/>
    </reaction>
</comment>
<dbReference type="PRINTS" id="PR00789">
    <property type="entry name" value="OSIALOPTASE"/>
</dbReference>
<dbReference type="Proteomes" id="UP000473648">
    <property type="component" value="Unassembled WGS sequence"/>
</dbReference>
<dbReference type="SUPFAM" id="SSF53067">
    <property type="entry name" value="Actin-like ATPase domain"/>
    <property type="match status" value="1"/>
</dbReference>
<evidence type="ECO:0000256" key="5">
    <source>
        <dbReference type="ARBA" id="ARBA00023315"/>
    </source>
</evidence>
<evidence type="ECO:0000256" key="3">
    <source>
        <dbReference type="ARBA" id="ARBA00022694"/>
    </source>
</evidence>
<dbReference type="Gene3D" id="3.30.420.40">
    <property type="match status" value="2"/>
</dbReference>
<organism evidence="8 9">
    <name type="scientific">Candidatus Pseudoramibacter fermentans</name>
    <dbReference type="NCBI Taxonomy" id="2594427"/>
    <lineage>
        <taxon>Bacteria</taxon>
        <taxon>Bacillati</taxon>
        <taxon>Bacillota</taxon>
        <taxon>Clostridia</taxon>
        <taxon>Eubacteriales</taxon>
        <taxon>Eubacteriaceae</taxon>
        <taxon>Pseudoramibacter</taxon>
    </lineage>
</organism>
<gene>
    <name evidence="8" type="ORF">FRC53_05580</name>
</gene>
<reference evidence="8" key="1">
    <citation type="journal article" date="2020" name="Appl. Environ. Microbiol.">
        <title>Medium-Chain Fatty Acid Synthesis by 'Candidatus Weimeria bifida' gen. nov., sp. nov., and 'Candidatus Pseudoramibacter fermentans' sp. nov.</title>
        <authorList>
            <person name="Scarborough M.J."/>
            <person name="Myers K.S."/>
            <person name="Donohue T.J."/>
            <person name="Noguera D.R."/>
        </authorList>
    </citation>
    <scope>NUCLEOTIDE SEQUENCE</scope>
    <source>
        <strain evidence="8">EUB1.1</strain>
    </source>
</reference>
<evidence type="ECO:0000256" key="2">
    <source>
        <dbReference type="ARBA" id="ARBA00022679"/>
    </source>
</evidence>
<comment type="caution">
    <text evidence="8">The sequence shown here is derived from an EMBL/GenBank/DDBJ whole genome shotgun (WGS) entry which is preliminary data.</text>
</comment>
<evidence type="ECO:0000256" key="6">
    <source>
        <dbReference type="ARBA" id="ARBA00048117"/>
    </source>
</evidence>
<dbReference type="AlphaFoldDB" id="A0A6L5GRP7"/>
<dbReference type="GO" id="GO:0046872">
    <property type="term" value="F:metal ion binding"/>
    <property type="evidence" value="ECO:0007669"/>
    <property type="project" value="UniProtKB-KW"/>
</dbReference>